<feature type="compositionally biased region" description="Basic residues" evidence="1">
    <location>
        <begin position="1177"/>
        <end position="1189"/>
    </location>
</feature>
<dbReference type="Gene3D" id="3.30.70.270">
    <property type="match status" value="2"/>
</dbReference>
<feature type="region of interest" description="Disordered" evidence="1">
    <location>
        <begin position="1110"/>
        <end position="1198"/>
    </location>
</feature>
<dbReference type="RefSeq" id="XP_030841871.1">
    <property type="nucleotide sequence ID" value="XM_030986011.1"/>
</dbReference>
<feature type="domain" description="Integrase catalytic" evidence="3">
    <location>
        <begin position="864"/>
        <end position="1026"/>
    </location>
</feature>
<dbReference type="InterPro" id="IPR012337">
    <property type="entry name" value="RNaseH-like_sf"/>
</dbReference>
<dbReference type="RefSeq" id="XP_030841876.1">
    <property type="nucleotide sequence ID" value="XM_030986016.1"/>
</dbReference>
<dbReference type="Gene3D" id="1.10.340.70">
    <property type="match status" value="1"/>
</dbReference>
<dbReference type="GO" id="GO:0003676">
    <property type="term" value="F:nucleic acid binding"/>
    <property type="evidence" value="ECO:0007669"/>
    <property type="project" value="InterPro"/>
</dbReference>
<protein>
    <recommendedName>
        <fullName evidence="6">Endonuclease</fullName>
    </recommendedName>
</protein>
<dbReference type="SUPFAM" id="SSF53098">
    <property type="entry name" value="Ribonuclease H-like"/>
    <property type="match status" value="1"/>
</dbReference>
<dbReference type="PROSITE" id="PS50994">
    <property type="entry name" value="INTEGRASE"/>
    <property type="match status" value="1"/>
</dbReference>
<evidence type="ECO:0000256" key="1">
    <source>
        <dbReference type="SAM" id="MobiDB-lite"/>
    </source>
</evidence>
<dbReference type="InterPro" id="IPR050951">
    <property type="entry name" value="Retrovirus_Pol_polyprotein"/>
</dbReference>
<evidence type="ECO:0008006" key="6">
    <source>
        <dbReference type="Google" id="ProtNLM"/>
    </source>
</evidence>
<evidence type="ECO:0000313" key="5">
    <source>
        <dbReference type="Proteomes" id="UP000007110"/>
    </source>
</evidence>
<dbReference type="Gene3D" id="3.30.420.10">
    <property type="entry name" value="Ribonuclease H-like superfamily/Ribonuclease H"/>
    <property type="match status" value="1"/>
</dbReference>
<dbReference type="InterPro" id="IPR001584">
    <property type="entry name" value="Integrase_cat-core"/>
</dbReference>
<dbReference type="GeneID" id="115924164"/>
<dbReference type="AlphaFoldDB" id="A0A7M7NW91"/>
<dbReference type="InParanoid" id="A0A7M7NW91"/>
<keyword evidence="5" id="KW-1185">Reference proteome</keyword>
<dbReference type="Pfam" id="PF00078">
    <property type="entry name" value="RVT_1"/>
    <property type="match status" value="1"/>
</dbReference>
<feature type="compositionally biased region" description="Basic and acidic residues" evidence="1">
    <location>
        <begin position="1045"/>
        <end position="1060"/>
    </location>
</feature>
<reference evidence="5" key="1">
    <citation type="submission" date="2015-02" db="EMBL/GenBank/DDBJ databases">
        <title>Genome sequencing for Strongylocentrotus purpuratus.</title>
        <authorList>
            <person name="Murali S."/>
            <person name="Liu Y."/>
            <person name="Vee V."/>
            <person name="English A."/>
            <person name="Wang M."/>
            <person name="Skinner E."/>
            <person name="Han Y."/>
            <person name="Muzny D.M."/>
            <person name="Worley K.C."/>
            <person name="Gibbs R.A."/>
        </authorList>
    </citation>
    <scope>NUCLEOTIDE SEQUENCE</scope>
</reference>
<dbReference type="Pfam" id="PF17919">
    <property type="entry name" value="RT_RNaseH_2"/>
    <property type="match status" value="1"/>
</dbReference>
<feature type="compositionally biased region" description="Basic and acidic residues" evidence="1">
    <location>
        <begin position="1149"/>
        <end position="1166"/>
    </location>
</feature>
<evidence type="ECO:0000259" key="3">
    <source>
        <dbReference type="PROSITE" id="PS50994"/>
    </source>
</evidence>
<dbReference type="CDD" id="cd05481">
    <property type="entry name" value="retropepsin_like_LTR_1"/>
    <property type="match status" value="1"/>
</dbReference>
<dbReference type="FunFam" id="1.10.340.70:FF:000003">
    <property type="entry name" value="Protein CBG25708"/>
    <property type="match status" value="1"/>
</dbReference>
<dbReference type="Pfam" id="PF17921">
    <property type="entry name" value="Integrase_H2C2"/>
    <property type="match status" value="1"/>
</dbReference>
<dbReference type="InterPro" id="IPR000477">
    <property type="entry name" value="RT_dom"/>
</dbReference>
<dbReference type="KEGG" id="spu:115924164"/>
<feature type="domain" description="Reverse transcriptase" evidence="2">
    <location>
        <begin position="315"/>
        <end position="498"/>
    </location>
</feature>
<dbReference type="InterPro" id="IPR043502">
    <property type="entry name" value="DNA/RNA_pol_sf"/>
</dbReference>
<dbReference type="OMA" id="TSTTLCM"/>
<dbReference type="PANTHER" id="PTHR37984">
    <property type="entry name" value="PROTEIN CBG26694"/>
    <property type="match status" value="1"/>
</dbReference>
<dbReference type="CDD" id="cd01647">
    <property type="entry name" value="RT_LTR"/>
    <property type="match status" value="1"/>
</dbReference>
<evidence type="ECO:0000313" key="4">
    <source>
        <dbReference type="EnsemblMetazoa" id="XP_030841876"/>
    </source>
</evidence>
<name>A0A7M7NW91_STRPU</name>
<dbReference type="InterPro" id="IPR036397">
    <property type="entry name" value="RNaseH_sf"/>
</dbReference>
<dbReference type="InterPro" id="IPR041577">
    <property type="entry name" value="RT_RNaseH_2"/>
</dbReference>
<dbReference type="CDD" id="cd09274">
    <property type="entry name" value="RNase_HI_RT_Ty3"/>
    <property type="match status" value="1"/>
</dbReference>
<dbReference type="PANTHER" id="PTHR37984:SF8">
    <property type="entry name" value="CCHC-TYPE DOMAIN-CONTAINING PROTEIN"/>
    <property type="match status" value="1"/>
</dbReference>
<dbReference type="GeneID" id="115924160"/>
<dbReference type="OrthoDB" id="10041530at2759"/>
<dbReference type="EnsemblMetazoa" id="XM_030986011">
    <property type="protein sequence ID" value="XP_030841871"/>
    <property type="gene ID" value="LOC115924160"/>
</dbReference>
<dbReference type="PROSITE" id="PS50878">
    <property type="entry name" value="RT_POL"/>
    <property type="match status" value="1"/>
</dbReference>
<dbReference type="SUPFAM" id="SSF56672">
    <property type="entry name" value="DNA/RNA polymerases"/>
    <property type="match status" value="1"/>
</dbReference>
<feature type="compositionally biased region" description="Polar residues" evidence="1">
    <location>
        <begin position="1110"/>
        <end position="1137"/>
    </location>
</feature>
<dbReference type="GO" id="GO:0015074">
    <property type="term" value="P:DNA integration"/>
    <property type="evidence" value="ECO:0007669"/>
    <property type="project" value="InterPro"/>
</dbReference>
<dbReference type="EnsemblMetazoa" id="XM_030986016">
    <property type="protein sequence ID" value="XP_030841876"/>
    <property type="gene ID" value="LOC115924164"/>
</dbReference>
<dbReference type="KEGG" id="spu:115924160"/>
<sequence>MSNTEAVQDPPQRGSEEAMESSKAQSKAMQEPVSAYAVSHKPKVWKHSGGKGKKLAPKLINCGFCGKQHEKDKSKCPAYGQKCKLCKRENHFAVKCRQNKNKAHRVETIEEDEDSEQECVYVSLIGTDEAFQVSADSKSPNYQKKIIAKFRINDEDEIGMQVDCGATCNVIHLEDVPSGTELTSTNQVLIVYGQGTDPVAGKCKLHLRNVKNNKRYLVPFVVVKGEVTRPLLGASTGQQMKLIKVQYENIEVVHAVANDDILIPYKDVFTGLGNMPGVVHLTLEAEAKPVVMPPRRVPLSIKEDLKEELCRLEKLQVIEKVEDPSDWVSSLVVARKPSGKLRVCIDPQHLNRSLKREHYPLSTIDDVLPQLANVKVFSKADLKEGFLQCKLDAESSKLTTFQTPWGRYRFLRLPFGLSPSPELFQKRLDQCLEGLPGVFVIADDILITGQGETHAEACIDHDRNMTSFLRRCRERDIKLNSSKLEYKCKEVQFIGHRLTKEGVRPDPSKVAALVDMPQPVDIPGIQRFVGMVQYLAKFLPSLSGLSEPLRRLTHKDTPWNWGEEQSRAFIAIKGLVTEAPVLRYFDQQLPVEGQGDASQKGLGFVLTQNDQPVTYSSRALTEAETRYSQIEKELLAQVFGLERNHQYVYGRKVILWTDHKPLVTITRKPLASTPKRLQRLLLRMQQYNVEIFYKPGREMYLADTLSRAYLPNSEQSPTEKEVESIHMLEDIAVSQKTLALIRIETQQDESLQAVKGLILEGWPEDKSRLPPGTSPYFDIRDELTYDEGIIFRGQRCVIPVKVRPRVKQRLHSAHTGIQATLARARECVFWPGMTSDLTDYLSHCEVCATFAPKQRSEPLINHDLPKRPWQKLGIDLFELKNKNYVCVVDYFSDYFEVLPLPHKKDTRAVVRRLKSIFACHGIPETIMSDNGPPFNSQDFATFMQEYEIEHITSSPYYPKSNGKAESAVKIAKGLLRKTTEAQEDFQLALLNWRNTPTAGLDSSPAQRLYGRRTRTLVPTASKLLIPRTQNRVVAKKAEKQKKQKQYYDKSTKELPPLKRGDIVRVQPQSNAQSKRWHKARVEKQVDSRSYLVRSENGNIVRRNRKHLRTCSSTFSDQSDIFSTPTSVTREQPEPSTSEAKRSDTNSPDHVAKSPRREANNDIREPQLAEETQEPPRPARRSTRARHPPAHMKDFVVYH</sequence>
<dbReference type="FunFam" id="3.30.420.10:FF:000063">
    <property type="entry name" value="Retrovirus-related Pol polyprotein from transposon 297-like Protein"/>
    <property type="match status" value="1"/>
</dbReference>
<dbReference type="Pfam" id="PF00665">
    <property type="entry name" value="rve"/>
    <property type="match status" value="1"/>
</dbReference>
<feature type="region of interest" description="Disordered" evidence="1">
    <location>
        <begin position="1"/>
        <end position="35"/>
    </location>
</feature>
<dbReference type="FunFam" id="3.30.70.270:FF:000026">
    <property type="entry name" value="Transposon Ty3-G Gag-Pol polyprotein"/>
    <property type="match status" value="1"/>
</dbReference>
<dbReference type="Gene3D" id="3.10.10.10">
    <property type="entry name" value="HIV Type 1 Reverse Transcriptase, subunit A, domain 1"/>
    <property type="match status" value="1"/>
</dbReference>
<evidence type="ECO:0000259" key="2">
    <source>
        <dbReference type="PROSITE" id="PS50878"/>
    </source>
</evidence>
<accession>A0A7M7NW91</accession>
<proteinExistence type="predicted"/>
<organism evidence="4 5">
    <name type="scientific">Strongylocentrotus purpuratus</name>
    <name type="common">Purple sea urchin</name>
    <dbReference type="NCBI Taxonomy" id="7668"/>
    <lineage>
        <taxon>Eukaryota</taxon>
        <taxon>Metazoa</taxon>
        <taxon>Echinodermata</taxon>
        <taxon>Eleutherozoa</taxon>
        <taxon>Echinozoa</taxon>
        <taxon>Echinoidea</taxon>
        <taxon>Euechinoidea</taxon>
        <taxon>Echinacea</taxon>
        <taxon>Camarodonta</taxon>
        <taxon>Echinidea</taxon>
        <taxon>Strongylocentrotidae</taxon>
        <taxon>Strongylocentrotus</taxon>
    </lineage>
</organism>
<dbReference type="InterPro" id="IPR041588">
    <property type="entry name" value="Integrase_H2C2"/>
</dbReference>
<reference evidence="4" key="2">
    <citation type="submission" date="2021-01" db="UniProtKB">
        <authorList>
            <consortium name="EnsemblMetazoa"/>
        </authorList>
    </citation>
    <scope>IDENTIFICATION</scope>
</reference>
<dbReference type="Proteomes" id="UP000007110">
    <property type="component" value="Unassembled WGS sequence"/>
</dbReference>
<feature type="region of interest" description="Disordered" evidence="1">
    <location>
        <begin position="1036"/>
        <end position="1060"/>
    </location>
</feature>
<dbReference type="InterPro" id="IPR043128">
    <property type="entry name" value="Rev_trsase/Diguanyl_cyclase"/>
</dbReference>